<dbReference type="EMBL" id="CAMPGE010022878">
    <property type="protein sequence ID" value="CAI2380878.1"/>
    <property type="molecule type" value="Genomic_DNA"/>
</dbReference>
<evidence type="ECO:0000313" key="2">
    <source>
        <dbReference type="Proteomes" id="UP001295684"/>
    </source>
</evidence>
<reference evidence="1" key="1">
    <citation type="submission" date="2023-07" db="EMBL/GenBank/DDBJ databases">
        <authorList>
            <consortium name="AG Swart"/>
            <person name="Singh M."/>
            <person name="Singh A."/>
            <person name="Seah K."/>
            <person name="Emmerich C."/>
        </authorList>
    </citation>
    <scope>NUCLEOTIDE SEQUENCE</scope>
    <source>
        <strain evidence="1">DP1</strain>
    </source>
</reference>
<comment type="caution">
    <text evidence="1">The sequence shown here is derived from an EMBL/GenBank/DDBJ whole genome shotgun (WGS) entry which is preliminary data.</text>
</comment>
<evidence type="ECO:0000313" key="1">
    <source>
        <dbReference type="EMBL" id="CAI2380878.1"/>
    </source>
</evidence>
<organism evidence="1 2">
    <name type="scientific">Euplotes crassus</name>
    <dbReference type="NCBI Taxonomy" id="5936"/>
    <lineage>
        <taxon>Eukaryota</taxon>
        <taxon>Sar</taxon>
        <taxon>Alveolata</taxon>
        <taxon>Ciliophora</taxon>
        <taxon>Intramacronucleata</taxon>
        <taxon>Spirotrichea</taxon>
        <taxon>Hypotrichia</taxon>
        <taxon>Euplotida</taxon>
        <taxon>Euplotidae</taxon>
        <taxon>Moneuplotes</taxon>
    </lineage>
</organism>
<dbReference type="Proteomes" id="UP001295684">
    <property type="component" value="Unassembled WGS sequence"/>
</dbReference>
<accession>A0AAD1XWQ7</accession>
<protein>
    <submittedName>
        <fullName evidence="1">Uncharacterized protein</fullName>
    </submittedName>
</protein>
<dbReference type="AlphaFoldDB" id="A0AAD1XWQ7"/>
<name>A0AAD1XWQ7_EUPCR</name>
<gene>
    <name evidence="1" type="ORF">ECRASSUSDP1_LOCUS22319</name>
</gene>
<keyword evidence="2" id="KW-1185">Reference proteome</keyword>
<proteinExistence type="predicted"/>
<sequence>MKKQFHELMLISYKQLQLLGSGDLLPTLLKDGDKAQIIIYGLDVLKDIMNAIKEISELNFISKCCLEERLRMKLFDSKEDMNNYIADVQKIVDSCQPQVVEQTEKEQMDVKFNDMMANVSKDMGGRSTKASEKIW</sequence>